<dbReference type="PANTHER" id="PTHR23303">
    <property type="entry name" value="CARBOXYPEPTIDASE REGULATORY REGION-CONTAINING"/>
    <property type="match status" value="1"/>
</dbReference>
<reference evidence="5" key="1">
    <citation type="submission" date="2017-04" db="EMBL/GenBank/DDBJ databases">
        <title>Genome deletions in a multicellular cyanobacterial endosymbiont for morphological adaptation in marine diatoms.</title>
        <authorList>
            <person name="Wang Y."/>
            <person name="Gao H."/>
            <person name="Li R."/>
            <person name="Xu X."/>
        </authorList>
    </citation>
    <scope>NUCLEOTIDE SEQUENCE</scope>
    <source>
        <strain evidence="5">FACHB 800</strain>
    </source>
</reference>
<dbReference type="EMBL" id="CP021056">
    <property type="protein sequence ID" value="QXE21352.1"/>
    <property type="molecule type" value="Genomic_DNA"/>
</dbReference>
<feature type="domain" description="SD-repeat containing protein B" evidence="4">
    <location>
        <begin position="346"/>
        <end position="426"/>
    </location>
</feature>
<organism evidence="5 6">
    <name type="scientific">Richelia sinica FACHB-800</name>
    <dbReference type="NCBI Taxonomy" id="1357546"/>
    <lineage>
        <taxon>Bacteria</taxon>
        <taxon>Bacillati</taxon>
        <taxon>Cyanobacteriota</taxon>
        <taxon>Cyanophyceae</taxon>
        <taxon>Nostocales</taxon>
        <taxon>Nostocaceae</taxon>
        <taxon>Richelia</taxon>
    </lineage>
</organism>
<dbReference type="Pfam" id="PF17210">
    <property type="entry name" value="SdrD_B"/>
    <property type="match status" value="3"/>
</dbReference>
<dbReference type="Gene3D" id="2.60.40.10">
    <property type="entry name" value="Immunoglobulins"/>
    <property type="match status" value="3"/>
</dbReference>
<protein>
    <submittedName>
        <fullName evidence="5">Conserved repeat domain protein</fullName>
    </submittedName>
</protein>
<feature type="domain" description="SD-repeat containing protein B" evidence="4">
    <location>
        <begin position="222"/>
        <end position="341"/>
    </location>
</feature>
<accession>A0A975T3B7</accession>
<dbReference type="InterPro" id="IPR033764">
    <property type="entry name" value="Sdr_B"/>
</dbReference>
<sequence>MADLLSRLNLSLPDQVTFNFSLQSSFGNRFGQDSYFDVQVTGNNTLAGWFDGYCIDTDRGIPTSGTLTAKVYSTYEQLPNQLLGAQSTLLGAPTGFGNIEYPENFDLLNWILNQSFVGETLLDQNSSSLGVVTYSDVQRAIWSLIDNQNSTTGLGPYNQARADRIISLALANGEGFIPSYEYTTIFGKQVIGKVGVILAPDTNPNDSNPVDRQFIIIGVSLAKLGDFVYHDLNTNGIQDAGEAGIAGATVNLFIDANNNNVIDTGELVGSTTTDANGKYSFETLPGDYKVQFVKPAGYDAISPGNQGTDDTKDSDPNVSTFTTGLINLSSGENDTTNDAGFYKNSSIAGVVYVDANNDGVKGTSESGIGGVTITLTGTNDLGSVTLTTTTAADGSYSFGNLRPGTYQLVESQPDGFLDGKDAVGSQGGTLGNDQVSNIILTSGTNGVNNNFGELLAASLGDRVWEDSNANGIQDNGELGLAGVTVKLLDGNGNPVIVGGTPVTATTDANGNYLSVA</sequence>
<name>A0A975T3B7_9NOST</name>
<evidence type="ECO:0000259" key="4">
    <source>
        <dbReference type="Pfam" id="PF17210"/>
    </source>
</evidence>
<gene>
    <name evidence="5" type="ORF">B6N60_00026</name>
</gene>
<proteinExistence type="predicted"/>
<dbReference type="PANTHER" id="PTHR23303:SF15">
    <property type="entry name" value="COLOSSIN-A"/>
    <property type="match status" value="1"/>
</dbReference>
<dbReference type="KEGG" id="rsin:B6N60_00026"/>
<keyword evidence="6" id="KW-1185">Reference proteome</keyword>
<dbReference type="RefSeq" id="WP_250647862.1">
    <property type="nucleotide sequence ID" value="NZ_CP021056.1"/>
</dbReference>
<keyword evidence="2" id="KW-0964">Secreted</keyword>
<evidence type="ECO:0000313" key="5">
    <source>
        <dbReference type="EMBL" id="QXE21352.1"/>
    </source>
</evidence>
<feature type="domain" description="SD-repeat containing protein B" evidence="4">
    <location>
        <begin position="457"/>
        <end position="512"/>
    </location>
</feature>
<dbReference type="Proteomes" id="UP000683511">
    <property type="component" value="Chromosome"/>
</dbReference>
<dbReference type="InterPro" id="IPR051417">
    <property type="entry name" value="SDr/BOS_complex"/>
</dbReference>
<dbReference type="GO" id="GO:0005576">
    <property type="term" value="C:extracellular region"/>
    <property type="evidence" value="ECO:0007669"/>
    <property type="project" value="UniProtKB-SubCell"/>
</dbReference>
<dbReference type="SUPFAM" id="SSF117074">
    <property type="entry name" value="Hypothetical protein PA1324"/>
    <property type="match status" value="3"/>
</dbReference>
<evidence type="ECO:0000256" key="3">
    <source>
        <dbReference type="ARBA" id="ARBA00022729"/>
    </source>
</evidence>
<dbReference type="AlphaFoldDB" id="A0A975T3B7"/>
<evidence type="ECO:0000256" key="1">
    <source>
        <dbReference type="ARBA" id="ARBA00004613"/>
    </source>
</evidence>
<keyword evidence="3" id="KW-0732">Signal</keyword>
<comment type="subcellular location">
    <subcellularLocation>
        <location evidence="1">Secreted</location>
    </subcellularLocation>
</comment>
<evidence type="ECO:0000313" key="6">
    <source>
        <dbReference type="Proteomes" id="UP000683511"/>
    </source>
</evidence>
<evidence type="ECO:0000256" key="2">
    <source>
        <dbReference type="ARBA" id="ARBA00022525"/>
    </source>
</evidence>
<dbReference type="InterPro" id="IPR013783">
    <property type="entry name" value="Ig-like_fold"/>
</dbReference>